<evidence type="ECO:0000256" key="3">
    <source>
        <dbReference type="ARBA" id="ARBA00022475"/>
    </source>
</evidence>
<evidence type="ECO:0000313" key="12">
    <source>
        <dbReference type="EMBL" id="RKA11015.1"/>
    </source>
</evidence>
<evidence type="ECO:0000313" key="17">
    <source>
        <dbReference type="Proteomes" id="UP000528151"/>
    </source>
</evidence>
<keyword evidence="6 7" id="KW-0472">Membrane</keyword>
<gene>
    <name evidence="8" type="primary">fliR</name>
    <name evidence="8" type="ORF">ARY78_02765</name>
    <name evidence="9" type="ORF">CA369_03175</name>
    <name evidence="12" type="ORF">DYZ80_00547</name>
    <name evidence="10" type="ORF">E5F58_03030</name>
    <name evidence="11" type="ORF">F6515_13580</name>
</gene>
<dbReference type="EMBL" id="AABBZO010000002">
    <property type="protein sequence ID" value="EAG4461280.1"/>
    <property type="molecule type" value="Genomic_DNA"/>
</dbReference>
<dbReference type="KEGG" id="lmok:CQ02_03660"/>
<reference evidence="12 13" key="1">
    <citation type="journal article" date="2018" name="BMC Genomics">
        <title>Genes significantly associated with lineage II food isolates of Listeria monocytogenes.</title>
        <authorList>
            <person name="Pirone-Davies C."/>
            <person name="Chen Y."/>
            <person name="Pightling A."/>
            <person name="Ryan G."/>
            <person name="Wang Y."/>
            <person name="Yao K."/>
            <person name="Hoffmann M."/>
            <person name="Allard M.W."/>
        </authorList>
    </citation>
    <scope>NUCLEOTIDE SEQUENCE [LARGE SCALE GENOMIC DNA]</scope>
    <source>
        <strain evidence="12 13">PNUSAL000550</strain>
    </source>
</reference>
<dbReference type="PANTHER" id="PTHR30065">
    <property type="entry name" value="FLAGELLAR BIOSYNTHETIC PROTEIN FLIR"/>
    <property type="match status" value="1"/>
</dbReference>
<dbReference type="RefSeq" id="WP_010958787.1">
    <property type="nucleotide sequence ID" value="NC_021825.2"/>
</dbReference>
<feature type="transmembrane region" description="Helical" evidence="7">
    <location>
        <begin position="71"/>
        <end position="94"/>
    </location>
</feature>
<evidence type="ECO:0000256" key="7">
    <source>
        <dbReference type="SAM" id="Phobius"/>
    </source>
</evidence>
<evidence type="ECO:0000313" key="11">
    <source>
        <dbReference type="EMBL" id="ECY9784017.1"/>
    </source>
</evidence>
<evidence type="ECO:0000313" key="15">
    <source>
        <dbReference type="Proteomes" id="UP000489121"/>
    </source>
</evidence>
<evidence type="ECO:0000256" key="5">
    <source>
        <dbReference type="ARBA" id="ARBA00022989"/>
    </source>
</evidence>
<reference evidence="11 15" key="3">
    <citation type="submission" date="2019-09" db="EMBL/GenBank/DDBJ databases">
        <authorList>
            <consortium name="PulseNet: The National Subtyping Network for Foodborne Disease Surveillance"/>
            <person name="Tarr C.L."/>
            <person name="Trees E."/>
            <person name="Katz L.S."/>
            <person name="Carleton-Romer H.A."/>
            <person name="Stroika S."/>
            <person name="Kucerova Z."/>
            <person name="Roache K.F."/>
            <person name="Sabol A.L."/>
            <person name="Besser J."/>
            <person name="Gerner-Smidt P."/>
        </authorList>
    </citation>
    <scope>NUCLEOTIDE SEQUENCE [LARGE SCALE GENOMIC DNA]</scope>
    <source>
        <strain evidence="11 15">PNUSAL005692</strain>
    </source>
</reference>
<accession>A0A0B8R7P0</accession>
<sequence length="253" mass="27915">MEFEFFLAVVIVFSRVASFLFFFPLLKGRNIPNSVKVVFGMAISIPVATGVDVSGITMLPDLLLRVTSEVVFGLALAKLVEIIAVIPKMAGFMIDYDLGFSQVNLIDPSYGTQNSITAAILDTFFVVIFLSLQGMDYLIYYLMKSFEFTASVSILFEKGFIDLLLGTLGFALASAVSIALPIMGSIFIVNIILAFISKSAPQINIFMNAFIIKITFGIFILACAVPILSTVFKNLTDEMIQQYVSFFDYLLKK</sequence>
<dbReference type="Pfam" id="PF01311">
    <property type="entry name" value="Bac_export_1"/>
    <property type="match status" value="1"/>
</dbReference>
<dbReference type="EMBL" id="QXLS01000001">
    <property type="protein sequence ID" value="RKA11015.1"/>
    <property type="molecule type" value="Genomic_DNA"/>
</dbReference>
<dbReference type="EMBL" id="AAAIXK010000001">
    <property type="protein sequence ID" value="EAC5549351.1"/>
    <property type="molecule type" value="Genomic_DNA"/>
</dbReference>
<proteinExistence type="inferred from homology"/>
<evidence type="ECO:0000256" key="6">
    <source>
        <dbReference type="ARBA" id="ARBA00023136"/>
    </source>
</evidence>
<dbReference type="Proteomes" id="UP000528151">
    <property type="component" value="Unassembled WGS sequence"/>
</dbReference>
<feature type="transmembrane region" description="Helical" evidence="7">
    <location>
        <begin position="38"/>
        <end position="59"/>
    </location>
</feature>
<keyword evidence="3" id="KW-1003">Cell membrane</keyword>
<dbReference type="Proteomes" id="UP000489121">
    <property type="component" value="Unassembled WGS sequence"/>
</dbReference>
<dbReference type="Proteomes" id="UP000365297">
    <property type="component" value="Unassembled WGS sequence"/>
</dbReference>
<keyword evidence="8" id="KW-0966">Cell projection</keyword>
<name>A0A0B8R7P0_LISMN</name>
<dbReference type="Proteomes" id="UP000272537">
    <property type="component" value="Unassembled WGS sequence"/>
</dbReference>
<comment type="caution">
    <text evidence="8">The sequence shown here is derived from an EMBL/GenBank/DDBJ whole genome shotgun (WGS) entry which is preliminary data.</text>
</comment>
<evidence type="ECO:0000256" key="4">
    <source>
        <dbReference type="ARBA" id="ARBA00022692"/>
    </source>
</evidence>
<feature type="transmembrane region" description="Helical" evidence="7">
    <location>
        <begin position="115"/>
        <end position="143"/>
    </location>
</feature>
<comment type="subcellular location">
    <subcellularLocation>
        <location evidence="1">Cell membrane</location>
        <topology evidence="1">Multi-pass membrane protein</topology>
    </subcellularLocation>
</comment>
<feature type="transmembrane region" description="Helical" evidence="7">
    <location>
        <begin position="163"/>
        <end position="193"/>
    </location>
</feature>
<evidence type="ECO:0000313" key="13">
    <source>
        <dbReference type="Proteomes" id="UP000272537"/>
    </source>
</evidence>
<dbReference type="InterPro" id="IPR002010">
    <property type="entry name" value="T3SS_IM_R"/>
</dbReference>
<evidence type="ECO:0000313" key="16">
    <source>
        <dbReference type="Proteomes" id="UP000527632"/>
    </source>
</evidence>
<protein>
    <submittedName>
        <fullName evidence="8">Flagellar type III secretion system protein FliR</fullName>
    </submittedName>
</protein>
<dbReference type="PRINTS" id="PR00953">
    <property type="entry name" value="TYPE3IMRPROT"/>
</dbReference>
<evidence type="ECO:0000313" key="9">
    <source>
        <dbReference type="EMBL" id="EAG4461280.1"/>
    </source>
</evidence>
<dbReference type="EMBL" id="AABGUK010000001">
    <property type="protein sequence ID" value="EAH4240972.1"/>
    <property type="molecule type" value="Genomic_DNA"/>
</dbReference>
<dbReference type="EMBL" id="AALGDA010000064">
    <property type="protein sequence ID" value="ECY9784017.1"/>
    <property type="molecule type" value="Genomic_DNA"/>
</dbReference>
<evidence type="ECO:0000256" key="2">
    <source>
        <dbReference type="ARBA" id="ARBA00009772"/>
    </source>
</evidence>
<feature type="transmembrane region" description="Helical" evidence="7">
    <location>
        <begin position="205"/>
        <end position="229"/>
    </location>
</feature>
<evidence type="ECO:0000313" key="14">
    <source>
        <dbReference type="Proteomes" id="UP000365297"/>
    </source>
</evidence>
<keyword evidence="8" id="KW-0969">Cilium</keyword>
<keyword evidence="4 7" id="KW-0812">Transmembrane</keyword>
<dbReference type="GO" id="GO:0005886">
    <property type="term" value="C:plasma membrane"/>
    <property type="evidence" value="ECO:0007669"/>
    <property type="project" value="UniProtKB-SubCell"/>
</dbReference>
<evidence type="ECO:0000256" key="1">
    <source>
        <dbReference type="ARBA" id="ARBA00004651"/>
    </source>
</evidence>
<dbReference type="Proteomes" id="UP000527632">
    <property type="component" value="Unassembled WGS sequence"/>
</dbReference>
<dbReference type="AlphaFoldDB" id="A0A0B8R7P0"/>
<dbReference type="PANTHER" id="PTHR30065:SF1">
    <property type="entry name" value="SURFACE PRESENTATION OF ANTIGENS PROTEIN SPAR"/>
    <property type="match status" value="1"/>
</dbReference>
<dbReference type="GO" id="GO:0006605">
    <property type="term" value="P:protein targeting"/>
    <property type="evidence" value="ECO:0007669"/>
    <property type="project" value="InterPro"/>
</dbReference>
<evidence type="ECO:0000313" key="10">
    <source>
        <dbReference type="EMBL" id="EAH4240972.1"/>
    </source>
</evidence>
<comment type="similarity">
    <text evidence="2">Belongs to the FliR/MopE/SpaR family.</text>
</comment>
<keyword evidence="8" id="KW-0282">Flagellum</keyword>
<feature type="transmembrane region" description="Helical" evidence="7">
    <location>
        <begin position="6"/>
        <end position="26"/>
    </location>
</feature>
<keyword evidence="5 7" id="KW-1133">Transmembrane helix</keyword>
<reference evidence="14 17" key="2">
    <citation type="submission" date="2018-06" db="EMBL/GenBank/DDBJ databases">
        <authorList>
            <consortium name="GenomeTrakr: Next Generation Sequencing Network for Food Pathogen Tracability"/>
        </authorList>
    </citation>
    <scope>NUCLEOTIDE SEQUENCE [LARGE SCALE GENOMIC DNA]</scope>
    <source>
        <strain evidence="9 17">CFSAN063727</strain>
        <strain evidence="8 14">FDA00007096</strain>
        <strain evidence="10 16">LS1344</strain>
    </source>
</reference>
<organism evidence="8 14">
    <name type="scientific">Listeria monocytogenes</name>
    <dbReference type="NCBI Taxonomy" id="1639"/>
    <lineage>
        <taxon>Bacteria</taxon>
        <taxon>Bacillati</taxon>
        <taxon>Bacillota</taxon>
        <taxon>Bacilli</taxon>
        <taxon>Bacillales</taxon>
        <taxon>Listeriaceae</taxon>
        <taxon>Listeria</taxon>
    </lineage>
</organism>
<evidence type="ECO:0000313" key="8">
    <source>
        <dbReference type="EMBL" id="EAC5549351.1"/>
    </source>
</evidence>